<feature type="compositionally biased region" description="Low complexity" evidence="6">
    <location>
        <begin position="487"/>
        <end position="507"/>
    </location>
</feature>
<dbReference type="Pfam" id="PF00012">
    <property type="entry name" value="HSP70"/>
    <property type="match status" value="1"/>
</dbReference>
<dbReference type="SUPFAM" id="SSF53067">
    <property type="entry name" value="Actin-like ATPase domain"/>
    <property type="match status" value="2"/>
</dbReference>
<feature type="region of interest" description="Disordered" evidence="6">
    <location>
        <begin position="487"/>
        <end position="657"/>
    </location>
</feature>
<sequence>MGTLPTPPPRPGYHLGIDLGSTWTTAAVARAADARPEPVSLGGSATAIPTIALLTEAGELLVGEAAQRRAATEPQRVARGFTRRIGDHTPLVLGDRVMRADEIAARFVTSVVGLVTAREGGAPDGIAVTHPAGWGAHRCTTLREALTAAGLSDVQLVAEPVAAALGHTGPAGLEPDTLMAVYDLGGGTFSAAVLAGDADGTPVVRGLTVGLDGVGGSDLGGVDFDEQVLAHVREAIGDAWDPAWDQAGVEDTDPDVLAAVAALRRECTSAKEALSADVDSAVQVMLPGVHTRVRIARADFEDRIRPQVAETVPALRRALAAAGIDATALHTVLLVGGSSRIPLVPQLVSAGLGRPVTVDSDPRTTAARGAALAAQRAAAAVAAAAPAAEPATPVPAPAPAPAPEVVRPAAASSAPAAPPRPDVPDIRRAAVEWPEPERQTGRGLRLRVALLTALVTTGIAGGAAALAYTVDPTLLSGETPAVISRPAAPAEQAAEGAQTATADAPAEVEPPEQAPAAQPRPAAPQERSAVQTGRAATAPQPPAQSAPAPAASAPNSSPAAPAPATVPEPAPADGSTTPSDPGPGTSPNPSPAAPDPGTPAPSPSDPAPSDPGTGSSSPGSGEGTPTPPASGGGSPGAGGNPVAEGSAQTAPPTTATP</sequence>
<dbReference type="Gene3D" id="3.90.640.10">
    <property type="entry name" value="Actin, Chain A, domain 4"/>
    <property type="match status" value="1"/>
</dbReference>
<feature type="compositionally biased region" description="Low complexity" evidence="6">
    <location>
        <begin position="647"/>
        <end position="657"/>
    </location>
</feature>
<feature type="compositionally biased region" description="Pro residues" evidence="6">
    <location>
        <begin position="560"/>
        <end position="570"/>
    </location>
</feature>
<keyword evidence="4" id="KW-0346">Stress response</keyword>
<comment type="similarity">
    <text evidence="1">Belongs to the heat shock protein 70 family.</text>
</comment>
<dbReference type="InterPro" id="IPR018181">
    <property type="entry name" value="Heat_shock_70_CS"/>
</dbReference>
<dbReference type="PANTHER" id="PTHR42749">
    <property type="entry name" value="CELL SHAPE-DETERMINING PROTEIN MREB"/>
    <property type="match status" value="1"/>
</dbReference>
<evidence type="ECO:0000256" key="4">
    <source>
        <dbReference type="ARBA" id="ARBA00023016"/>
    </source>
</evidence>
<feature type="compositionally biased region" description="Low complexity" evidence="6">
    <location>
        <begin position="610"/>
        <end position="619"/>
    </location>
</feature>
<evidence type="ECO:0000256" key="6">
    <source>
        <dbReference type="SAM" id="MobiDB-lite"/>
    </source>
</evidence>
<keyword evidence="3" id="KW-0067">ATP-binding</keyword>
<reference evidence="7 8" key="1">
    <citation type="submission" date="2016-11" db="EMBL/GenBank/DDBJ databases">
        <authorList>
            <person name="Jaros S."/>
            <person name="Januszkiewicz K."/>
            <person name="Wedrychowicz H."/>
        </authorList>
    </citation>
    <scope>NUCLEOTIDE SEQUENCE [LARGE SCALE GENOMIC DNA]</scope>
    <source>
        <strain evidence="7 8">DSM 43832</strain>
    </source>
</reference>
<evidence type="ECO:0000256" key="1">
    <source>
        <dbReference type="ARBA" id="ARBA00007381"/>
    </source>
</evidence>
<feature type="region of interest" description="Disordered" evidence="6">
    <location>
        <begin position="390"/>
        <end position="423"/>
    </location>
</feature>
<feature type="compositionally biased region" description="Low complexity" evidence="6">
    <location>
        <begin position="403"/>
        <end position="415"/>
    </location>
</feature>
<keyword evidence="8" id="KW-1185">Reference proteome</keyword>
<accession>A0A1M6ZY80</accession>
<name>A0A1M6ZY80_PSETH</name>
<evidence type="ECO:0000313" key="8">
    <source>
        <dbReference type="Proteomes" id="UP000184363"/>
    </source>
</evidence>
<evidence type="ECO:0000256" key="5">
    <source>
        <dbReference type="ARBA" id="ARBA00023186"/>
    </source>
</evidence>
<dbReference type="EMBL" id="FRAP01000025">
    <property type="protein sequence ID" value="SHL35339.1"/>
    <property type="molecule type" value="Genomic_DNA"/>
</dbReference>
<dbReference type="PANTHER" id="PTHR42749:SF1">
    <property type="entry name" value="CELL SHAPE-DETERMINING PROTEIN MREB"/>
    <property type="match status" value="1"/>
</dbReference>
<evidence type="ECO:0000256" key="3">
    <source>
        <dbReference type="ARBA" id="ARBA00022840"/>
    </source>
</evidence>
<dbReference type="InterPro" id="IPR013126">
    <property type="entry name" value="Hsp_70_fam"/>
</dbReference>
<feature type="compositionally biased region" description="Low complexity" evidence="6">
    <location>
        <begin position="514"/>
        <end position="526"/>
    </location>
</feature>
<dbReference type="InterPro" id="IPR043129">
    <property type="entry name" value="ATPase_NBD"/>
</dbReference>
<dbReference type="STRING" id="1848.SAMN05443637_12555"/>
<dbReference type="Gene3D" id="3.30.420.40">
    <property type="match status" value="2"/>
</dbReference>
<evidence type="ECO:0000313" key="7">
    <source>
        <dbReference type="EMBL" id="SHL35339.1"/>
    </source>
</evidence>
<evidence type="ECO:0000256" key="2">
    <source>
        <dbReference type="ARBA" id="ARBA00022741"/>
    </source>
</evidence>
<feature type="compositionally biased region" description="Low complexity" evidence="6">
    <location>
        <begin position="545"/>
        <end position="559"/>
    </location>
</feature>
<gene>
    <name evidence="7" type="ORF">SAMN05443637_12555</name>
</gene>
<feature type="compositionally biased region" description="Gly residues" evidence="6">
    <location>
        <begin position="630"/>
        <end position="639"/>
    </location>
</feature>
<keyword evidence="2" id="KW-0547">Nucleotide-binding</keyword>
<organism evidence="7 8">
    <name type="scientific">Pseudonocardia thermophila</name>
    <dbReference type="NCBI Taxonomy" id="1848"/>
    <lineage>
        <taxon>Bacteria</taxon>
        <taxon>Bacillati</taxon>
        <taxon>Actinomycetota</taxon>
        <taxon>Actinomycetes</taxon>
        <taxon>Pseudonocardiales</taxon>
        <taxon>Pseudonocardiaceae</taxon>
        <taxon>Pseudonocardia</taxon>
    </lineage>
</organism>
<dbReference type="Proteomes" id="UP000184363">
    <property type="component" value="Unassembled WGS sequence"/>
</dbReference>
<dbReference type="PROSITE" id="PS01036">
    <property type="entry name" value="HSP70_3"/>
    <property type="match status" value="1"/>
</dbReference>
<keyword evidence="5" id="KW-0143">Chaperone</keyword>
<protein>
    <submittedName>
        <fullName evidence="7">Hsp70 protein</fullName>
    </submittedName>
</protein>
<dbReference type="GO" id="GO:0140662">
    <property type="term" value="F:ATP-dependent protein folding chaperone"/>
    <property type="evidence" value="ECO:0007669"/>
    <property type="project" value="InterPro"/>
</dbReference>
<dbReference type="GO" id="GO:0005524">
    <property type="term" value="F:ATP binding"/>
    <property type="evidence" value="ECO:0007669"/>
    <property type="project" value="UniProtKB-KW"/>
</dbReference>
<feature type="compositionally biased region" description="Pro residues" evidence="6">
    <location>
        <begin position="580"/>
        <end position="609"/>
    </location>
</feature>
<proteinExistence type="inferred from homology"/>
<feature type="compositionally biased region" description="Pro residues" evidence="6">
    <location>
        <begin position="392"/>
        <end position="402"/>
    </location>
</feature>
<dbReference type="AlphaFoldDB" id="A0A1M6ZY80"/>
<dbReference type="PRINTS" id="PR00301">
    <property type="entry name" value="HEATSHOCK70"/>
</dbReference>